<protein>
    <submittedName>
        <fullName evidence="2">Uncharacterized protein DUF563</fullName>
    </submittedName>
</protein>
<evidence type="ECO:0000259" key="1">
    <source>
        <dbReference type="Pfam" id="PF04577"/>
    </source>
</evidence>
<evidence type="ECO:0000313" key="3">
    <source>
        <dbReference type="Proteomes" id="UP000295696"/>
    </source>
</evidence>
<dbReference type="InterPro" id="IPR049625">
    <property type="entry name" value="Glyco_transf_61_cat"/>
</dbReference>
<reference evidence="2 3" key="1">
    <citation type="submission" date="2019-03" db="EMBL/GenBank/DDBJ databases">
        <title>Genomic Encyclopedia of Type Strains, Phase IV (KMG-IV): sequencing the most valuable type-strain genomes for metagenomic binning, comparative biology and taxonomic classification.</title>
        <authorList>
            <person name="Goeker M."/>
        </authorList>
    </citation>
    <scope>NUCLEOTIDE SEQUENCE [LARGE SCALE GENOMIC DNA]</scope>
    <source>
        <strain evidence="2 3">DSM 104836</strain>
    </source>
</reference>
<dbReference type="EMBL" id="SLZU01000018">
    <property type="protein sequence ID" value="TCS59811.1"/>
    <property type="molecule type" value="Genomic_DNA"/>
</dbReference>
<gene>
    <name evidence="2" type="ORF">EDD52_11822</name>
</gene>
<dbReference type="AlphaFoldDB" id="A0A4V6NYF7"/>
<accession>A0A4V6NYF7</accession>
<dbReference type="Proteomes" id="UP000295696">
    <property type="component" value="Unassembled WGS sequence"/>
</dbReference>
<dbReference type="GO" id="GO:0016757">
    <property type="term" value="F:glycosyltransferase activity"/>
    <property type="evidence" value="ECO:0007669"/>
    <property type="project" value="InterPro"/>
</dbReference>
<feature type="domain" description="Glycosyltransferase 61 catalytic" evidence="1">
    <location>
        <begin position="152"/>
        <end position="304"/>
    </location>
</feature>
<sequence length="353" mass="39127">MRVNTPLLAWGLRRFVTGRTPDLHELATRSWEISPALSEACPPAIHLPDALDRITALSPWRDWESERRFIEGGVIEHAATRAHLVEDVDISGAFLYRSAAKMRAGFGPQQMIRKGGASFQRISEAHLVSNWAGSQYFGIFLRAILPMELLPGQGAPMISVVTKPYEHEDGYRQILSMPPPPRVASARVKRLTLYTDFGQNASKAVRYAELRARLRRTLTPPAPEAPPTGVYLKRGDTGERRHLTNEAQVEAALAALGFDIVEPSKLEPRTIAQRLLDAPIVVSVEGSHLAHAIYPIAENGTLVVLQPPDRFAMAFKEFTDRADLRFAFTVGRPAPNGFSVDIDDLKHTLDMVS</sequence>
<comment type="caution">
    <text evidence="2">The sequence shown here is derived from an EMBL/GenBank/DDBJ whole genome shotgun (WGS) entry which is preliminary data.</text>
</comment>
<dbReference type="OrthoDB" id="6935590at2"/>
<proteinExistence type="predicted"/>
<dbReference type="Pfam" id="PF04577">
    <property type="entry name" value="Glyco_transf_61"/>
    <property type="match status" value="1"/>
</dbReference>
<evidence type="ECO:0000313" key="2">
    <source>
        <dbReference type="EMBL" id="TCS59811.1"/>
    </source>
</evidence>
<keyword evidence="3" id="KW-1185">Reference proteome</keyword>
<organism evidence="2 3">
    <name type="scientific">Primorskyibacter sedentarius</name>
    <dbReference type="NCBI Taxonomy" id="745311"/>
    <lineage>
        <taxon>Bacteria</taxon>
        <taxon>Pseudomonadati</taxon>
        <taxon>Pseudomonadota</taxon>
        <taxon>Alphaproteobacteria</taxon>
        <taxon>Rhodobacterales</taxon>
        <taxon>Roseobacteraceae</taxon>
        <taxon>Primorskyibacter</taxon>
    </lineage>
</organism>
<name>A0A4V6NYF7_9RHOB</name>